<reference evidence="2 3" key="1">
    <citation type="submission" date="2020-09" db="EMBL/GenBank/DDBJ databases">
        <title>novel species in genus Nocardioides.</title>
        <authorList>
            <person name="Zhang G."/>
        </authorList>
    </citation>
    <scope>NUCLEOTIDE SEQUENCE [LARGE SCALE GENOMIC DNA]</scope>
    <source>
        <strain evidence="2 3">19197</strain>
    </source>
</reference>
<organism evidence="2 3">
    <name type="scientific">Nocardioides hwasunensis</name>
    <dbReference type="NCBI Taxonomy" id="397258"/>
    <lineage>
        <taxon>Bacteria</taxon>
        <taxon>Bacillati</taxon>
        <taxon>Actinomycetota</taxon>
        <taxon>Actinomycetes</taxon>
        <taxon>Propionibacteriales</taxon>
        <taxon>Nocardioidaceae</taxon>
        <taxon>Nocardioides</taxon>
    </lineage>
</organism>
<keyword evidence="3" id="KW-1185">Reference proteome</keyword>
<protein>
    <submittedName>
        <fullName evidence="2">Nuclear transport factor 2 family protein</fullName>
    </submittedName>
</protein>
<evidence type="ECO:0000313" key="3">
    <source>
        <dbReference type="Proteomes" id="UP000649289"/>
    </source>
</evidence>
<gene>
    <name evidence="2" type="ORF">IEZ25_20740</name>
</gene>
<feature type="domain" description="SnoaL-like" evidence="1">
    <location>
        <begin position="13"/>
        <end position="135"/>
    </location>
</feature>
<dbReference type="InterPro" id="IPR037401">
    <property type="entry name" value="SnoaL-like"/>
</dbReference>
<dbReference type="Pfam" id="PF13577">
    <property type="entry name" value="SnoaL_4"/>
    <property type="match status" value="1"/>
</dbReference>
<dbReference type="SUPFAM" id="SSF54427">
    <property type="entry name" value="NTF2-like"/>
    <property type="match status" value="1"/>
</dbReference>
<dbReference type="Gene3D" id="3.10.450.50">
    <property type="match status" value="1"/>
</dbReference>
<name>A0ABR8MR72_9ACTN</name>
<accession>A0ABR8MR72</accession>
<proteinExistence type="predicted"/>
<evidence type="ECO:0000259" key="1">
    <source>
        <dbReference type="Pfam" id="PF13577"/>
    </source>
</evidence>
<dbReference type="InterPro" id="IPR032710">
    <property type="entry name" value="NTF2-like_dom_sf"/>
</dbReference>
<dbReference type="EMBL" id="JACXYY010000010">
    <property type="protein sequence ID" value="MBD3917054.1"/>
    <property type="molecule type" value="Genomic_DNA"/>
</dbReference>
<sequence>MVPDATTESRLARLESRLEIQELAVLYGFYVDERDLDGLRELFCEDGSMSSEDGTYAARGVESVIATYERRFESLGASNHFTHGHVVRLDPDDPDRAVGLVAAHAEVHSFGTPMQVALRYKDVYRRTGGRWRFLDRCLSFMYYLPMADLATTFGRRDTVRMTDDRSPADWPEALFSSQGNSFLRTYDRHDR</sequence>
<evidence type="ECO:0000313" key="2">
    <source>
        <dbReference type="EMBL" id="MBD3917054.1"/>
    </source>
</evidence>
<dbReference type="Proteomes" id="UP000649289">
    <property type="component" value="Unassembled WGS sequence"/>
</dbReference>
<comment type="caution">
    <text evidence="2">The sequence shown here is derived from an EMBL/GenBank/DDBJ whole genome shotgun (WGS) entry which is preliminary data.</text>
</comment>